<evidence type="ECO:0008006" key="3">
    <source>
        <dbReference type="Google" id="ProtNLM"/>
    </source>
</evidence>
<dbReference type="Proteomes" id="UP000537131">
    <property type="component" value="Unassembled WGS sequence"/>
</dbReference>
<dbReference type="AlphaFoldDB" id="A0A7Y0EHM7"/>
<protein>
    <recommendedName>
        <fullName evidence="3">LXG domain-containing protein</fullName>
    </recommendedName>
</protein>
<keyword evidence="2" id="KW-1185">Reference proteome</keyword>
<comment type="caution">
    <text evidence="1">The sequence shown here is derived from an EMBL/GenBank/DDBJ whole genome shotgun (WGS) entry which is preliminary data.</text>
</comment>
<organism evidence="1 2">
    <name type="scientific">Clostridium muellerianum</name>
    <dbReference type="NCBI Taxonomy" id="2716538"/>
    <lineage>
        <taxon>Bacteria</taxon>
        <taxon>Bacillati</taxon>
        <taxon>Bacillota</taxon>
        <taxon>Clostridia</taxon>
        <taxon>Eubacteriales</taxon>
        <taxon>Clostridiaceae</taxon>
        <taxon>Clostridium</taxon>
    </lineage>
</organism>
<dbReference type="RefSeq" id="WP_169298144.1">
    <property type="nucleotide sequence ID" value="NZ_JABBNI010000024.1"/>
</dbReference>
<gene>
    <name evidence="1" type="ORF">HBE96_12850</name>
</gene>
<reference evidence="1 2" key="1">
    <citation type="submission" date="2020-04" db="EMBL/GenBank/DDBJ databases">
        <authorList>
            <person name="Doyle D.A."/>
        </authorList>
    </citation>
    <scope>NUCLEOTIDE SEQUENCE [LARGE SCALE GENOMIC DNA]</scope>
    <source>
        <strain evidence="1 2">P21</strain>
    </source>
</reference>
<name>A0A7Y0EHM7_9CLOT</name>
<dbReference type="EMBL" id="JABBNI010000024">
    <property type="protein sequence ID" value="NMM63547.1"/>
    <property type="molecule type" value="Genomic_DNA"/>
</dbReference>
<reference evidence="1 2" key="2">
    <citation type="submission" date="2020-06" db="EMBL/GenBank/DDBJ databases">
        <title>Complete Genome Sequence of Clostridium muelleri sp. nov. P21T, an Acid-Alcohol Producing Acetogen Isolated from Old Hay.</title>
        <authorList>
            <person name="Duncan K.E."/>
            <person name="Tanner R.S."/>
        </authorList>
    </citation>
    <scope>NUCLEOTIDE SEQUENCE [LARGE SCALE GENOMIC DNA]</scope>
    <source>
        <strain evidence="1 2">P21</strain>
    </source>
</reference>
<evidence type="ECO:0000313" key="1">
    <source>
        <dbReference type="EMBL" id="NMM63547.1"/>
    </source>
</evidence>
<evidence type="ECO:0000313" key="2">
    <source>
        <dbReference type="Proteomes" id="UP000537131"/>
    </source>
</evidence>
<sequence>MARSIGYSGILAVDYNECDELIRLLENTKRCAETDLDNLNRAFSYAEGCDGIGSAIPNAIRSVKDKIERLERFKKNFSDYIEDIKEFDYYFAADVSNNRILEAIRHNISIVNFLNRNVDVQSIEKLEKLLEIEKFYNMMNKCYGFKPEEARLILKAYELSMNPKEGYMTKEQAMARASLLRYNPNLKIELTDEQKLKEFLKNLSTLGTYHGFLWECVDNAPTENEAKDYFKEMGMSAEEVNNLKKIMVTQHSHDKVGKKDFAHEIVEIASYLNAGAGGGRLLADAGNFGHTNEMASIKGDIWSGSMSDSDLYANIDSVNIYNRAKNNKYSDFMSTFTNYNTSVASGKINRANEYCANYGDGDIEKGKQKIKNIIESRSPGGEFLTHEPQDAINYGWSQMKDEIALTIAKHTKTKGEVDKMIHDIDKSADDYIQNMKDKESDIKSAKHKFYNCLGI</sequence>
<accession>A0A7Y0EHM7</accession>
<proteinExistence type="predicted"/>